<protein>
    <submittedName>
        <fullName evidence="2">Esterase-like activity of phytase family protein</fullName>
    </submittedName>
</protein>
<proteinExistence type="predicted"/>
<name>A0AAE4K7U6_9BURK</name>
<sequence>MKNFPVSRESCFVMRWTVAELQPFLFMRSLPLPVFLMRTRLVWLACLLAFWLGGCAVNPDQSTPTKSLVGSLRLLGEQRIALNAPFMGTVIGGLSGIDYDPRSDTWVAESDDRSEVSPARFYTLKLRYDLQGFHALQVDAVTLLRQADGSLYPDAREAAVRGGDIPDLESIRVDPLDGSLWYSSEGNRPKKMSPFVRRADRDGSYLSQFPTGTMFQVRPDQPLGPRDNLSFEGLSFSPDGQTLWLGMEAPLYQDGEVPTLEHGALARITHYRRDGTIIAQYAYSLDAIAHAPGGRYADNGLSELLAVDAHHLLALERSGVQGSDGVFRFHIRLYEMDISNATDIAAMPALAGQCCIRPAGKRLILDFDTLPLAKIDNLEGVSWGPRLANGHDSLVFISDNNFNASQVTQLLAFEVIPP</sequence>
<dbReference type="AlphaFoldDB" id="A0AAE4K7U6"/>
<gene>
    <name evidence="2" type="ORF">RJN63_19395</name>
</gene>
<dbReference type="InterPro" id="IPR027372">
    <property type="entry name" value="Phytase-like_dom"/>
</dbReference>
<evidence type="ECO:0000259" key="1">
    <source>
        <dbReference type="Pfam" id="PF13449"/>
    </source>
</evidence>
<feature type="domain" description="Phytase-like" evidence="1">
    <location>
        <begin position="91"/>
        <end position="402"/>
    </location>
</feature>
<organism evidence="2">
    <name type="scientific">Herbaspirillum huttiense subsp. nephrolepidis</name>
    <dbReference type="NCBI Taxonomy" id="3075126"/>
    <lineage>
        <taxon>Bacteria</taxon>
        <taxon>Pseudomonadati</taxon>
        <taxon>Pseudomonadota</taxon>
        <taxon>Betaproteobacteria</taxon>
        <taxon>Burkholderiales</taxon>
        <taxon>Oxalobacteraceae</taxon>
        <taxon>Herbaspirillum</taxon>
    </lineage>
</organism>
<reference evidence="2" key="1">
    <citation type="submission" date="2023-02" db="EMBL/GenBank/DDBJ databases">
        <title>Description of Herbaspirillum huttiense subsp. nephrolepsisexaltata and Herbaspirillum huttiense subsp. lycopersicon.</title>
        <authorList>
            <person name="Poudel M."/>
            <person name="Sharma A."/>
            <person name="Goss E."/>
            <person name="Tapia J.H."/>
            <person name="Harmon C.M."/>
            <person name="Jones J.B."/>
        </authorList>
    </citation>
    <scope>NUCLEOTIDE SEQUENCE</scope>
    <source>
        <strain evidence="2">NC40101</strain>
    </source>
</reference>
<dbReference type="RefSeq" id="WP_259435148.1">
    <property type="nucleotide sequence ID" value="NZ_JAVLSM010000017.1"/>
</dbReference>
<comment type="caution">
    <text evidence="2">The sequence shown here is derived from an EMBL/GenBank/DDBJ whole genome shotgun (WGS) entry which is preliminary data.</text>
</comment>
<dbReference type="PANTHER" id="PTHR37957:SF1">
    <property type="entry name" value="PHYTASE-LIKE DOMAIN-CONTAINING PROTEIN"/>
    <property type="match status" value="1"/>
</dbReference>
<dbReference type="SUPFAM" id="SSF63825">
    <property type="entry name" value="YWTD domain"/>
    <property type="match status" value="1"/>
</dbReference>
<dbReference type="Pfam" id="PF13449">
    <property type="entry name" value="Phytase-like"/>
    <property type="match status" value="1"/>
</dbReference>
<evidence type="ECO:0000313" key="2">
    <source>
        <dbReference type="EMBL" id="MDT0339008.1"/>
    </source>
</evidence>
<dbReference type="EMBL" id="JAVRAA010000011">
    <property type="protein sequence ID" value="MDT0339008.1"/>
    <property type="molecule type" value="Genomic_DNA"/>
</dbReference>
<accession>A0AAE4K7U6</accession>
<dbReference type="PANTHER" id="PTHR37957">
    <property type="entry name" value="BLR7070 PROTEIN"/>
    <property type="match status" value="1"/>
</dbReference>